<proteinExistence type="predicted"/>
<dbReference type="InterPro" id="IPR002656">
    <property type="entry name" value="Acyl_transf_3_dom"/>
</dbReference>
<name>A0ABU5T1N3_9MICC</name>
<dbReference type="RefSeq" id="WP_323277308.1">
    <property type="nucleotide sequence ID" value="NZ_JAYGGQ010000001.1"/>
</dbReference>
<keyword evidence="1" id="KW-1133">Transmembrane helix</keyword>
<dbReference type="GO" id="GO:0016746">
    <property type="term" value="F:acyltransferase activity"/>
    <property type="evidence" value="ECO:0007669"/>
    <property type="project" value="UniProtKB-KW"/>
</dbReference>
<evidence type="ECO:0000313" key="3">
    <source>
        <dbReference type="EMBL" id="MEA5453555.1"/>
    </source>
</evidence>
<feature type="transmembrane region" description="Helical" evidence="1">
    <location>
        <begin position="89"/>
        <end position="114"/>
    </location>
</feature>
<keyword evidence="3" id="KW-0012">Acyltransferase</keyword>
<feature type="transmembrane region" description="Helical" evidence="1">
    <location>
        <begin position="197"/>
        <end position="215"/>
    </location>
</feature>
<evidence type="ECO:0000313" key="4">
    <source>
        <dbReference type="Proteomes" id="UP001304769"/>
    </source>
</evidence>
<protein>
    <submittedName>
        <fullName evidence="3">Acyltransferase</fullName>
        <ecNumber evidence="3">2.3.-.-</ecNumber>
    </submittedName>
</protein>
<keyword evidence="1" id="KW-0812">Transmembrane</keyword>
<feature type="transmembrane region" description="Helical" evidence="1">
    <location>
        <begin position="169"/>
        <end position="188"/>
    </location>
</feature>
<dbReference type="PANTHER" id="PTHR23028">
    <property type="entry name" value="ACETYLTRANSFERASE"/>
    <property type="match status" value="1"/>
</dbReference>
<dbReference type="Proteomes" id="UP001304769">
    <property type="component" value="Unassembled WGS sequence"/>
</dbReference>
<evidence type="ECO:0000259" key="2">
    <source>
        <dbReference type="Pfam" id="PF01757"/>
    </source>
</evidence>
<accession>A0ABU5T1N3</accession>
<feature type="transmembrane region" description="Helical" evidence="1">
    <location>
        <begin position="46"/>
        <end position="68"/>
    </location>
</feature>
<sequence length="349" mass="37423">MTVTESLSVARGHAPRLGHLPALDGLRAVAITLVAVYHAIMPAHFGGAGGVDVFFVLSGFLITTLLLEEHDARKAVSFRRFYFRRLARLGPPLVLMLAVVFVPIAITMGLSTALGGTALSLFYVMPIGAESGATALSPYEHTWSLGVEEWFYALWPPVLVWILQGRRRWALVGAAATTGILVLAAFAAEAQSAEVSFILRACGLMAGCALALGLHATKLTVGKWAGITGLALLGLSVLRSSIEPFSTIDVLSADLGTLLLVLAIVRGPEGVLHRVLSFGPVAYVGRISYEIYLWHYPVLCVLGVLNRSDWLEVGWIALPLSFGLAAVAHRVTQPVAARLRSRMARWIPA</sequence>
<feature type="domain" description="Acyltransferase 3" evidence="2">
    <location>
        <begin position="21"/>
        <end position="325"/>
    </location>
</feature>
<comment type="caution">
    <text evidence="3">The sequence shown here is derived from an EMBL/GenBank/DDBJ whole genome shotgun (WGS) entry which is preliminary data.</text>
</comment>
<dbReference type="EMBL" id="JAYGGQ010000001">
    <property type="protein sequence ID" value="MEA5453555.1"/>
    <property type="molecule type" value="Genomic_DNA"/>
</dbReference>
<gene>
    <name evidence="3" type="ORF">SPF06_02350</name>
</gene>
<keyword evidence="3" id="KW-0808">Transferase</keyword>
<dbReference type="EC" id="2.3.-.-" evidence="3"/>
<evidence type="ECO:0000256" key="1">
    <source>
        <dbReference type="SAM" id="Phobius"/>
    </source>
</evidence>
<reference evidence="3 4" key="1">
    <citation type="submission" date="2023-12" db="EMBL/GenBank/DDBJ databases">
        <title>Sinomonas terricola sp. nov, isolated from litchi orchard soil in Guangdong, PR China.</title>
        <authorList>
            <person name="Jiaxin W."/>
            <person name="Yang Z."/>
            <person name="Honghui Z."/>
        </authorList>
    </citation>
    <scope>NUCLEOTIDE SEQUENCE [LARGE SCALE GENOMIC DNA]</scope>
    <source>
        <strain evidence="3 4">JGH33</strain>
    </source>
</reference>
<dbReference type="Pfam" id="PF01757">
    <property type="entry name" value="Acyl_transf_3"/>
    <property type="match status" value="1"/>
</dbReference>
<keyword evidence="1" id="KW-0472">Membrane</keyword>
<dbReference type="InterPro" id="IPR050879">
    <property type="entry name" value="Acyltransferase_3"/>
</dbReference>
<dbReference type="PANTHER" id="PTHR23028:SF53">
    <property type="entry name" value="ACYL_TRANSF_3 DOMAIN-CONTAINING PROTEIN"/>
    <property type="match status" value="1"/>
</dbReference>
<keyword evidence="4" id="KW-1185">Reference proteome</keyword>
<organism evidence="3 4">
    <name type="scientific">Sinomonas terricola</name>
    <dbReference type="NCBI Taxonomy" id="3110330"/>
    <lineage>
        <taxon>Bacteria</taxon>
        <taxon>Bacillati</taxon>
        <taxon>Actinomycetota</taxon>
        <taxon>Actinomycetes</taxon>
        <taxon>Micrococcales</taxon>
        <taxon>Micrococcaceae</taxon>
        <taxon>Sinomonas</taxon>
    </lineage>
</organism>